<feature type="transmembrane region" description="Helical" evidence="7">
    <location>
        <begin position="102"/>
        <end position="123"/>
    </location>
</feature>
<comment type="similarity">
    <text evidence="7">Belongs to the binding-protein-dependent transport system permease family.</text>
</comment>
<keyword evidence="10" id="KW-1185">Reference proteome</keyword>
<keyword evidence="5 7" id="KW-1133">Transmembrane helix</keyword>
<keyword evidence="3" id="KW-1003">Cell membrane</keyword>
<evidence type="ECO:0000256" key="5">
    <source>
        <dbReference type="ARBA" id="ARBA00022989"/>
    </source>
</evidence>
<feature type="transmembrane region" description="Helical" evidence="7">
    <location>
        <begin position="177"/>
        <end position="195"/>
    </location>
</feature>
<feature type="transmembrane region" description="Helical" evidence="7">
    <location>
        <begin position="280"/>
        <end position="303"/>
    </location>
</feature>
<evidence type="ECO:0000313" key="9">
    <source>
        <dbReference type="EMBL" id="TDP89134.1"/>
    </source>
</evidence>
<dbReference type="SUPFAM" id="SSF161098">
    <property type="entry name" value="MetI-like"/>
    <property type="match status" value="1"/>
</dbReference>
<evidence type="ECO:0000259" key="8">
    <source>
        <dbReference type="PROSITE" id="PS50928"/>
    </source>
</evidence>
<evidence type="ECO:0000313" key="10">
    <source>
        <dbReference type="Proteomes" id="UP000295601"/>
    </source>
</evidence>
<dbReference type="Proteomes" id="UP000295601">
    <property type="component" value="Unassembled WGS sequence"/>
</dbReference>
<keyword evidence="4 7" id="KW-0812">Transmembrane</keyword>
<evidence type="ECO:0000256" key="3">
    <source>
        <dbReference type="ARBA" id="ARBA00022475"/>
    </source>
</evidence>
<comment type="caution">
    <text evidence="9">The sequence shown here is derived from an EMBL/GenBank/DDBJ whole genome shotgun (WGS) entry which is preliminary data.</text>
</comment>
<feature type="transmembrane region" description="Helical" evidence="7">
    <location>
        <begin position="234"/>
        <end position="260"/>
    </location>
</feature>
<keyword evidence="2 7" id="KW-0813">Transport</keyword>
<dbReference type="GO" id="GO:0055085">
    <property type="term" value="P:transmembrane transport"/>
    <property type="evidence" value="ECO:0007669"/>
    <property type="project" value="InterPro"/>
</dbReference>
<organism evidence="9 10">
    <name type="scientific">Leucobacter luti</name>
    <dbReference type="NCBI Taxonomy" id="340320"/>
    <lineage>
        <taxon>Bacteria</taxon>
        <taxon>Bacillati</taxon>
        <taxon>Actinomycetota</taxon>
        <taxon>Actinomycetes</taxon>
        <taxon>Micrococcales</taxon>
        <taxon>Microbacteriaceae</taxon>
        <taxon>Leucobacter</taxon>
    </lineage>
</organism>
<protein>
    <submittedName>
        <fullName evidence="9">Peptide/nickel transport system permease protein</fullName>
    </submittedName>
</protein>
<evidence type="ECO:0000256" key="4">
    <source>
        <dbReference type="ARBA" id="ARBA00022692"/>
    </source>
</evidence>
<dbReference type="InterPro" id="IPR045621">
    <property type="entry name" value="BPD_transp_1_N"/>
</dbReference>
<dbReference type="GO" id="GO:0005886">
    <property type="term" value="C:plasma membrane"/>
    <property type="evidence" value="ECO:0007669"/>
    <property type="project" value="UniProtKB-SubCell"/>
</dbReference>
<evidence type="ECO:0000256" key="6">
    <source>
        <dbReference type="ARBA" id="ARBA00023136"/>
    </source>
</evidence>
<feature type="transmembrane region" description="Helical" evidence="7">
    <location>
        <begin position="12"/>
        <end position="29"/>
    </location>
</feature>
<dbReference type="Pfam" id="PF19300">
    <property type="entry name" value="BPD_transp_1_N"/>
    <property type="match status" value="1"/>
</dbReference>
<dbReference type="PROSITE" id="PS50928">
    <property type="entry name" value="ABC_TM1"/>
    <property type="match status" value="1"/>
</dbReference>
<dbReference type="RefSeq" id="WP_133617921.1">
    <property type="nucleotide sequence ID" value="NZ_SNYA01000011.1"/>
</dbReference>
<comment type="subcellular location">
    <subcellularLocation>
        <location evidence="1 7">Cell membrane</location>
        <topology evidence="1 7">Multi-pass membrane protein</topology>
    </subcellularLocation>
</comment>
<reference evidence="9 10" key="1">
    <citation type="submission" date="2019-03" db="EMBL/GenBank/DDBJ databases">
        <title>Genomic analyses of the natural microbiome of Caenorhabditis elegans.</title>
        <authorList>
            <person name="Samuel B."/>
        </authorList>
    </citation>
    <scope>NUCLEOTIDE SEQUENCE [LARGE SCALE GENOMIC DNA]</scope>
    <source>
        <strain evidence="9 10">JUb18</strain>
    </source>
</reference>
<dbReference type="InterPro" id="IPR000515">
    <property type="entry name" value="MetI-like"/>
</dbReference>
<dbReference type="OrthoDB" id="3543764at2"/>
<name>A0A4R6RR40_9MICO</name>
<evidence type="ECO:0000256" key="7">
    <source>
        <dbReference type="RuleBase" id="RU363032"/>
    </source>
</evidence>
<dbReference type="PANTHER" id="PTHR43163:SF3">
    <property type="entry name" value="PEPTIDE ABC TRANSPORTER PERMEASE PROTEIN"/>
    <property type="match status" value="1"/>
</dbReference>
<sequence length="317" mass="33913">MPHAIRKLAGMLVTLVIASFIIFAAMYAAPGDPVTFLIGNPENMTPERIASVRAQYHLDQPLLAQYWHWASGVLTGNFGESFKYHQPVADIMAARVPTTLSLVAYASVLLTVLGIGLGVLAAVRRRTAVDSLVVSGTTLAASIPSFVLGIALVALFSVQLRWFPVAGIGGPGFGERLFHLTLPALTLAITALAIVSRVTRQTMIEQFTSEHVEAARATGLRERFIVRDHVLRNAWGPIITMVALVIASMIAGTVAVETVFGLSGVGSLLVDAINTHDFPVVQAVLLFMVVAYMVVTTVVDLLLPVLDPRISGKVAPR</sequence>
<dbReference type="EMBL" id="SNYA01000011">
    <property type="protein sequence ID" value="TDP89134.1"/>
    <property type="molecule type" value="Genomic_DNA"/>
</dbReference>
<evidence type="ECO:0000256" key="1">
    <source>
        <dbReference type="ARBA" id="ARBA00004651"/>
    </source>
</evidence>
<feature type="domain" description="ABC transmembrane type-1" evidence="8">
    <location>
        <begin position="96"/>
        <end position="299"/>
    </location>
</feature>
<keyword evidence="6 7" id="KW-0472">Membrane</keyword>
<dbReference type="CDD" id="cd06261">
    <property type="entry name" value="TM_PBP2"/>
    <property type="match status" value="1"/>
</dbReference>
<dbReference type="AlphaFoldDB" id="A0A4R6RR40"/>
<evidence type="ECO:0000256" key="2">
    <source>
        <dbReference type="ARBA" id="ARBA00022448"/>
    </source>
</evidence>
<dbReference type="Gene3D" id="1.10.3720.10">
    <property type="entry name" value="MetI-like"/>
    <property type="match status" value="1"/>
</dbReference>
<dbReference type="Pfam" id="PF00528">
    <property type="entry name" value="BPD_transp_1"/>
    <property type="match status" value="1"/>
</dbReference>
<accession>A0A4R6RR40</accession>
<feature type="transmembrane region" description="Helical" evidence="7">
    <location>
        <begin position="132"/>
        <end position="157"/>
    </location>
</feature>
<proteinExistence type="inferred from homology"/>
<gene>
    <name evidence="9" type="ORF">EDF62_3455</name>
</gene>
<dbReference type="InterPro" id="IPR035906">
    <property type="entry name" value="MetI-like_sf"/>
</dbReference>
<dbReference type="PANTHER" id="PTHR43163">
    <property type="entry name" value="DIPEPTIDE TRANSPORT SYSTEM PERMEASE PROTEIN DPPB-RELATED"/>
    <property type="match status" value="1"/>
</dbReference>